<keyword evidence="3 6" id="KW-0694">RNA-binding</keyword>
<protein>
    <recommendedName>
        <fullName evidence="6">Small ribosomal subunit protein uS7</fullName>
    </recommendedName>
</protein>
<dbReference type="CDD" id="cd14869">
    <property type="entry name" value="uS7_Bacteria"/>
    <property type="match status" value="1"/>
</dbReference>
<dbReference type="KEGG" id="cmik:PMARG_ME00123"/>
<dbReference type="EMBL" id="LN999831">
    <property type="protein sequence ID" value="CUX95765.1"/>
    <property type="molecule type" value="Genomic_DNA"/>
</dbReference>
<evidence type="ECO:0000256" key="1">
    <source>
        <dbReference type="ARBA" id="ARBA00007151"/>
    </source>
</evidence>
<dbReference type="PROSITE" id="PS00052">
    <property type="entry name" value="RIBOSOMAL_S7"/>
    <property type="match status" value="1"/>
</dbReference>
<dbReference type="GO" id="GO:0019843">
    <property type="term" value="F:rRNA binding"/>
    <property type="evidence" value="ECO:0007669"/>
    <property type="project" value="UniProtKB-UniRule"/>
</dbReference>
<evidence type="ECO:0000256" key="3">
    <source>
        <dbReference type="ARBA" id="ARBA00022884"/>
    </source>
</evidence>
<organism evidence="9 10">
    <name type="scientific">Candidatus Mikella endobia</name>
    <dbReference type="NCBI Taxonomy" id="1778264"/>
    <lineage>
        <taxon>Bacteria</taxon>
        <taxon>Pseudomonadati</taxon>
        <taxon>Pseudomonadota</taxon>
        <taxon>Gammaproteobacteria</taxon>
        <taxon>Enterobacterales</taxon>
        <taxon>Enterobacteriaceae</taxon>
        <taxon>Candidatus Mikella</taxon>
    </lineage>
</organism>
<dbReference type="InterPro" id="IPR036823">
    <property type="entry name" value="Ribosomal_uS7_dom_sf"/>
</dbReference>
<comment type="function">
    <text evidence="6">One of the primary rRNA binding proteins, it binds directly to 16S rRNA where it nucleates assembly of the head domain of the 30S subunit. Is located at the subunit interface close to the decoding center, probably blocks exit of the E-site tRNA.</text>
</comment>
<evidence type="ECO:0000256" key="6">
    <source>
        <dbReference type="HAMAP-Rule" id="MF_00480"/>
    </source>
</evidence>
<accession>A0A143WPS8</accession>
<dbReference type="HAMAP" id="MF_00480_B">
    <property type="entry name" value="Ribosomal_uS7_B"/>
    <property type="match status" value="1"/>
</dbReference>
<evidence type="ECO:0000256" key="4">
    <source>
        <dbReference type="ARBA" id="ARBA00022980"/>
    </source>
</evidence>
<dbReference type="InterPro" id="IPR020606">
    <property type="entry name" value="Ribosomal_uS7_CS"/>
</dbReference>
<evidence type="ECO:0000256" key="7">
    <source>
        <dbReference type="RuleBase" id="RU003619"/>
    </source>
</evidence>
<dbReference type="Proteomes" id="UP000095697">
    <property type="component" value="Chromosome I"/>
</dbReference>
<evidence type="ECO:0000256" key="5">
    <source>
        <dbReference type="ARBA" id="ARBA00023274"/>
    </source>
</evidence>
<dbReference type="RefSeq" id="WP_067569187.1">
    <property type="nucleotide sequence ID" value="NZ_LN999831.1"/>
</dbReference>
<feature type="domain" description="Small ribosomal subunit protein uS7" evidence="8">
    <location>
        <begin position="3"/>
        <end position="150"/>
    </location>
</feature>
<dbReference type="InterPro" id="IPR005717">
    <property type="entry name" value="Ribosomal_uS7_bac/org-type"/>
</dbReference>
<dbReference type="GO" id="GO:0006412">
    <property type="term" value="P:translation"/>
    <property type="evidence" value="ECO:0007669"/>
    <property type="project" value="UniProtKB-UniRule"/>
</dbReference>
<dbReference type="AlphaFoldDB" id="A0A143WPS8"/>
<dbReference type="NCBIfam" id="TIGR01029">
    <property type="entry name" value="rpsG_bact"/>
    <property type="match status" value="1"/>
</dbReference>
<dbReference type="OrthoDB" id="9807653at2"/>
<keyword evidence="10" id="KW-1185">Reference proteome</keyword>
<sequence length="157" mass="17971">MPRRHLIGPRKIVPDLIFGSEILAKFINIIMIDGKKANAEAIVYTALKILTQVTKIKNQLEAFETAINNVRPIVEVRSRRVGGSTYQIPIEVRPIRRNTLAIRWIVEAARKRNEKSMALRLAQELFDATENKGAAVKKRESVHRMADANKAFAHYRW</sequence>
<dbReference type="STRING" id="1778264.PMARG_ME00123"/>
<dbReference type="GO" id="GO:0015935">
    <property type="term" value="C:small ribosomal subunit"/>
    <property type="evidence" value="ECO:0007669"/>
    <property type="project" value="InterPro"/>
</dbReference>
<reference evidence="10" key="1">
    <citation type="submission" date="2016-01" db="EMBL/GenBank/DDBJ databases">
        <authorList>
            <person name="Husnik F."/>
        </authorList>
    </citation>
    <scope>NUCLEOTIDE SEQUENCE [LARGE SCALE GENOMIC DNA]</scope>
</reference>
<dbReference type="FunFam" id="1.10.455.10:FF:000001">
    <property type="entry name" value="30S ribosomal protein S7"/>
    <property type="match status" value="1"/>
</dbReference>
<name>A0A143WPS8_9ENTR</name>
<dbReference type="PANTHER" id="PTHR11205">
    <property type="entry name" value="RIBOSOMAL PROTEIN S7"/>
    <property type="match status" value="1"/>
</dbReference>
<dbReference type="PATRIC" id="fig|1778264.3.peg.113"/>
<evidence type="ECO:0000313" key="9">
    <source>
        <dbReference type="EMBL" id="CUX95765.1"/>
    </source>
</evidence>
<evidence type="ECO:0000259" key="8">
    <source>
        <dbReference type="Pfam" id="PF00177"/>
    </source>
</evidence>
<keyword evidence="4 6" id="KW-0689">Ribosomal protein</keyword>
<dbReference type="InterPro" id="IPR023798">
    <property type="entry name" value="Ribosomal_uS7_dom"/>
</dbReference>
<dbReference type="Gene3D" id="1.10.455.10">
    <property type="entry name" value="Ribosomal protein S7 domain"/>
    <property type="match status" value="1"/>
</dbReference>
<keyword evidence="5 6" id="KW-0687">Ribonucleoprotein</keyword>
<gene>
    <name evidence="6 9" type="primary">rpsG</name>
    <name evidence="9" type="ORF">PMARG_ME00123</name>
</gene>
<evidence type="ECO:0000256" key="2">
    <source>
        <dbReference type="ARBA" id="ARBA00022730"/>
    </source>
</evidence>
<comment type="subunit">
    <text evidence="6">Part of the 30S ribosomal subunit. Contacts proteins S9 and S11.</text>
</comment>
<proteinExistence type="inferred from homology"/>
<keyword evidence="2 6" id="KW-0699">rRNA-binding</keyword>
<evidence type="ECO:0000313" key="10">
    <source>
        <dbReference type="Proteomes" id="UP000095697"/>
    </source>
</evidence>
<keyword evidence="6" id="KW-0820">tRNA-binding</keyword>
<comment type="similarity">
    <text evidence="1 6 7">Belongs to the universal ribosomal protein uS7 family.</text>
</comment>
<dbReference type="GO" id="GO:0000049">
    <property type="term" value="F:tRNA binding"/>
    <property type="evidence" value="ECO:0007669"/>
    <property type="project" value="UniProtKB-UniRule"/>
</dbReference>
<dbReference type="PIRSF" id="PIRSF002122">
    <property type="entry name" value="RPS7p_RPS7a_RPS5e_RPS7o"/>
    <property type="match status" value="1"/>
</dbReference>
<dbReference type="GO" id="GO:0003735">
    <property type="term" value="F:structural constituent of ribosome"/>
    <property type="evidence" value="ECO:0007669"/>
    <property type="project" value="InterPro"/>
</dbReference>
<dbReference type="SUPFAM" id="SSF47973">
    <property type="entry name" value="Ribosomal protein S7"/>
    <property type="match status" value="1"/>
</dbReference>
<dbReference type="Pfam" id="PF00177">
    <property type="entry name" value="Ribosomal_S7"/>
    <property type="match status" value="1"/>
</dbReference>
<dbReference type="InterPro" id="IPR000235">
    <property type="entry name" value="Ribosomal_uS7"/>
</dbReference>